<keyword evidence="7" id="KW-1185">Reference proteome</keyword>
<sequence>MTSQDTTLHIYIISDSIGETALNVVRATIAQFPDVHSVLHKFTFVSTSTRLQPILDQAYKDQAILYLTIADPELAKATEKFCQNRNLTYFNLMQPMLDAIYNKTGHSPSQIVGAQHELSDEYFSRINAMEFTIKYDDGKDPKGFQEADIILLGISRTSKTPLSMYLSTLGFKVANLPLIPENEPPQILFEVDRKKIIGLTNDLNVVQKFRNNRMIEYGLSANTQYASNERITKELQYADTLYKELEVPVLNVAERSIEESAHIIINILNYNIK</sequence>
<comment type="catalytic activity">
    <reaction evidence="5">
        <text>N(tele)-phospho-L-histidyl/L-threonyl-[pyruvate, phosphate dikinase] + ADP = N(tele)-phospho-L-histidyl/O-phospho-L-threonyl-[pyruvate, phosphate dikinase] + AMP + H(+)</text>
        <dbReference type="Rhea" id="RHEA:43692"/>
        <dbReference type="Rhea" id="RHEA-COMP:10650"/>
        <dbReference type="Rhea" id="RHEA-COMP:10651"/>
        <dbReference type="ChEBI" id="CHEBI:15378"/>
        <dbReference type="ChEBI" id="CHEBI:30013"/>
        <dbReference type="ChEBI" id="CHEBI:61977"/>
        <dbReference type="ChEBI" id="CHEBI:83586"/>
        <dbReference type="ChEBI" id="CHEBI:456215"/>
        <dbReference type="ChEBI" id="CHEBI:456216"/>
        <dbReference type="EC" id="2.7.11.32"/>
    </reaction>
</comment>
<dbReference type="EC" id="2.7.11.32" evidence="5"/>
<dbReference type="RefSeq" id="WP_197114744.1">
    <property type="nucleotide sequence ID" value="NZ_JACBXQ010000002.1"/>
</dbReference>
<feature type="binding site" evidence="5">
    <location>
        <begin position="153"/>
        <end position="160"/>
    </location>
    <ligand>
        <name>ADP</name>
        <dbReference type="ChEBI" id="CHEBI:456216"/>
    </ligand>
</feature>
<comment type="similarity">
    <text evidence="5">Belongs to the pyruvate, phosphate/water dikinase regulatory protein family. PDRP subfamily.</text>
</comment>
<dbReference type="EC" id="2.7.4.27" evidence="5"/>
<dbReference type="HAMAP" id="MF_00921">
    <property type="entry name" value="PDRP"/>
    <property type="match status" value="1"/>
</dbReference>
<evidence type="ECO:0000313" key="7">
    <source>
        <dbReference type="Proteomes" id="UP000721415"/>
    </source>
</evidence>
<protein>
    <recommendedName>
        <fullName evidence="5">Putative pyruvate, phosphate dikinase regulatory protein</fullName>
        <shortName evidence="5">PPDK regulatory protein</shortName>
        <ecNumber evidence="5">2.7.11.32</ecNumber>
        <ecNumber evidence="5">2.7.4.27</ecNumber>
    </recommendedName>
</protein>
<keyword evidence="2 5" id="KW-0808">Transferase</keyword>
<comment type="catalytic activity">
    <reaction evidence="5">
        <text>N(tele)-phospho-L-histidyl/O-phospho-L-threonyl-[pyruvate, phosphate dikinase] + phosphate + H(+) = N(tele)-phospho-L-histidyl/L-threonyl-[pyruvate, phosphate dikinase] + diphosphate</text>
        <dbReference type="Rhea" id="RHEA:43696"/>
        <dbReference type="Rhea" id="RHEA-COMP:10650"/>
        <dbReference type="Rhea" id="RHEA-COMP:10651"/>
        <dbReference type="ChEBI" id="CHEBI:15378"/>
        <dbReference type="ChEBI" id="CHEBI:30013"/>
        <dbReference type="ChEBI" id="CHEBI:33019"/>
        <dbReference type="ChEBI" id="CHEBI:43474"/>
        <dbReference type="ChEBI" id="CHEBI:61977"/>
        <dbReference type="ChEBI" id="CHEBI:83586"/>
        <dbReference type="EC" id="2.7.4.27"/>
    </reaction>
</comment>
<evidence type="ECO:0000256" key="4">
    <source>
        <dbReference type="ARBA" id="ARBA00022777"/>
    </source>
</evidence>
<accession>A0ABS0LP17</accession>
<dbReference type="InterPro" id="IPR026565">
    <property type="entry name" value="PPDK_reg"/>
</dbReference>
<keyword evidence="4 5" id="KW-0418">Kinase</keyword>
<evidence type="ECO:0000256" key="1">
    <source>
        <dbReference type="ARBA" id="ARBA00022527"/>
    </source>
</evidence>
<comment type="function">
    <text evidence="5">Bifunctional serine/threonine kinase and phosphorylase involved in the regulation of the pyruvate, phosphate dikinase (PPDK) by catalyzing its phosphorylation/dephosphorylation.</text>
</comment>
<reference evidence="6 7" key="1">
    <citation type="submission" date="2020-07" db="EMBL/GenBank/DDBJ databases">
        <title>Facklamia lactis sp. nov., isolated from raw milk.</title>
        <authorList>
            <person name="Doll E.V."/>
            <person name="Huptas C."/>
            <person name="Staib L."/>
            <person name="Wenning M."/>
            <person name="Scherer S."/>
        </authorList>
    </citation>
    <scope>NUCLEOTIDE SEQUENCE [LARGE SCALE GENOMIC DNA]</scope>
    <source>
        <strain evidence="6 7">DSM 111018</strain>
    </source>
</reference>
<dbReference type="EMBL" id="JACBXQ010000002">
    <property type="protein sequence ID" value="MBG9985910.1"/>
    <property type="molecule type" value="Genomic_DNA"/>
</dbReference>
<keyword evidence="3 5" id="KW-0547">Nucleotide-binding</keyword>
<dbReference type="InterPro" id="IPR005177">
    <property type="entry name" value="Kinase-pyrophosphorylase"/>
</dbReference>
<gene>
    <name evidence="6" type="ORF">HZY91_03260</name>
</gene>
<dbReference type="Pfam" id="PF03618">
    <property type="entry name" value="Kinase-PPPase"/>
    <property type="match status" value="1"/>
</dbReference>
<evidence type="ECO:0000256" key="5">
    <source>
        <dbReference type="HAMAP-Rule" id="MF_00921"/>
    </source>
</evidence>
<dbReference type="GO" id="GO:0016301">
    <property type="term" value="F:kinase activity"/>
    <property type="evidence" value="ECO:0007669"/>
    <property type="project" value="UniProtKB-KW"/>
</dbReference>
<dbReference type="PANTHER" id="PTHR31756">
    <property type="entry name" value="PYRUVATE, PHOSPHATE DIKINASE REGULATORY PROTEIN 1, CHLOROPLASTIC"/>
    <property type="match status" value="1"/>
</dbReference>
<name>A0ABS0LP17_9LACT</name>
<comment type="caution">
    <text evidence="6">The sequence shown here is derived from an EMBL/GenBank/DDBJ whole genome shotgun (WGS) entry which is preliminary data.</text>
</comment>
<keyword evidence="1 5" id="KW-0723">Serine/threonine-protein kinase</keyword>
<proteinExistence type="inferred from homology"/>
<evidence type="ECO:0000313" key="6">
    <source>
        <dbReference type="EMBL" id="MBG9985910.1"/>
    </source>
</evidence>
<organism evidence="6 7">
    <name type="scientific">Facklamia lactis</name>
    <dbReference type="NCBI Taxonomy" id="2749967"/>
    <lineage>
        <taxon>Bacteria</taxon>
        <taxon>Bacillati</taxon>
        <taxon>Bacillota</taxon>
        <taxon>Bacilli</taxon>
        <taxon>Lactobacillales</taxon>
        <taxon>Aerococcaceae</taxon>
        <taxon>Facklamia</taxon>
    </lineage>
</organism>
<dbReference type="Proteomes" id="UP000721415">
    <property type="component" value="Unassembled WGS sequence"/>
</dbReference>
<dbReference type="PANTHER" id="PTHR31756:SF3">
    <property type="entry name" value="PYRUVATE, PHOSPHATE DIKINASE REGULATORY PROTEIN 1, CHLOROPLASTIC"/>
    <property type="match status" value="1"/>
</dbReference>
<evidence type="ECO:0000256" key="2">
    <source>
        <dbReference type="ARBA" id="ARBA00022679"/>
    </source>
</evidence>
<dbReference type="NCBIfam" id="NF003742">
    <property type="entry name" value="PRK05339.1"/>
    <property type="match status" value="1"/>
</dbReference>
<evidence type="ECO:0000256" key="3">
    <source>
        <dbReference type="ARBA" id="ARBA00022741"/>
    </source>
</evidence>